<evidence type="ECO:0000313" key="5">
    <source>
        <dbReference type="Proteomes" id="UP000051647"/>
    </source>
</evidence>
<dbReference type="RefSeq" id="WP_010623632.1">
    <property type="nucleotide sequence ID" value="NZ_AZFA01000001.1"/>
</dbReference>
<keyword evidence="5" id="KW-1185">Reference proteome</keyword>
<dbReference type="GO" id="GO:0006654">
    <property type="term" value="P:phosphatidic acid biosynthetic process"/>
    <property type="evidence" value="ECO:0007669"/>
    <property type="project" value="TreeGrafter"/>
</dbReference>
<dbReference type="PATRIC" id="fig|1423815.3.peg.119"/>
<dbReference type="Pfam" id="PF01553">
    <property type="entry name" value="Acyltransferase"/>
    <property type="match status" value="1"/>
</dbReference>
<dbReference type="eggNOG" id="COG0204">
    <property type="taxonomic scope" value="Bacteria"/>
</dbReference>
<dbReference type="STRING" id="1423815.FC27_GL000118"/>
<evidence type="ECO:0000259" key="3">
    <source>
        <dbReference type="SMART" id="SM00563"/>
    </source>
</evidence>
<dbReference type="GO" id="GO:0003841">
    <property type="term" value="F:1-acylglycerol-3-phosphate O-acyltransferase activity"/>
    <property type="evidence" value="ECO:0007669"/>
    <property type="project" value="TreeGrafter"/>
</dbReference>
<dbReference type="InterPro" id="IPR002123">
    <property type="entry name" value="Plipid/glycerol_acylTrfase"/>
</dbReference>
<dbReference type="CDD" id="cd07989">
    <property type="entry name" value="LPLAT_AGPAT-like"/>
    <property type="match status" value="1"/>
</dbReference>
<dbReference type="SUPFAM" id="SSF69593">
    <property type="entry name" value="Glycerol-3-phosphate (1)-acyltransferase"/>
    <property type="match status" value="1"/>
</dbReference>
<evidence type="ECO:0000256" key="1">
    <source>
        <dbReference type="ARBA" id="ARBA00022679"/>
    </source>
</evidence>
<dbReference type="Proteomes" id="UP000051647">
    <property type="component" value="Unassembled WGS sequence"/>
</dbReference>
<dbReference type="PANTHER" id="PTHR10434:SF40">
    <property type="entry name" value="1-ACYL-SN-GLYCEROL-3-PHOSPHATE ACYLTRANSFERASE"/>
    <property type="match status" value="1"/>
</dbReference>
<accession>A0A0R1SQ78</accession>
<name>A0A0R1SQ78_9LACO</name>
<reference evidence="4 5" key="1">
    <citation type="journal article" date="2015" name="Genome Announc.">
        <title>Expanding the biotechnology potential of lactobacilli through comparative genomics of 213 strains and associated genera.</title>
        <authorList>
            <person name="Sun Z."/>
            <person name="Harris H.M."/>
            <person name="McCann A."/>
            <person name="Guo C."/>
            <person name="Argimon S."/>
            <person name="Zhang W."/>
            <person name="Yang X."/>
            <person name="Jeffery I.B."/>
            <person name="Cooney J.C."/>
            <person name="Kagawa T.F."/>
            <person name="Liu W."/>
            <person name="Song Y."/>
            <person name="Salvetti E."/>
            <person name="Wrobel A."/>
            <person name="Rasinkangas P."/>
            <person name="Parkhill J."/>
            <person name="Rea M.C."/>
            <person name="O'Sullivan O."/>
            <person name="Ritari J."/>
            <person name="Douillard F.P."/>
            <person name="Paul Ross R."/>
            <person name="Yang R."/>
            <person name="Briner A.E."/>
            <person name="Felis G.E."/>
            <person name="de Vos W.M."/>
            <person name="Barrangou R."/>
            <person name="Klaenhammer T.R."/>
            <person name="Caufield P.W."/>
            <person name="Cui Y."/>
            <person name="Zhang H."/>
            <person name="O'Toole P.W."/>
        </authorList>
    </citation>
    <scope>NUCLEOTIDE SEQUENCE [LARGE SCALE GENOMIC DNA]</scope>
    <source>
        <strain evidence="4 5">DSM 14857</strain>
    </source>
</reference>
<keyword evidence="2 4" id="KW-0012">Acyltransferase</keyword>
<dbReference type="OrthoDB" id="9803035at2"/>
<proteinExistence type="predicted"/>
<feature type="domain" description="Phospholipid/glycerol acyltransferase" evidence="3">
    <location>
        <begin position="34"/>
        <end position="144"/>
    </location>
</feature>
<organism evidence="4 5">
    <name type="scientific">Companilactobacillus versmoldensis DSM 14857 = KCTC 3814</name>
    <dbReference type="NCBI Taxonomy" id="1423815"/>
    <lineage>
        <taxon>Bacteria</taxon>
        <taxon>Bacillati</taxon>
        <taxon>Bacillota</taxon>
        <taxon>Bacilli</taxon>
        <taxon>Lactobacillales</taxon>
        <taxon>Lactobacillaceae</taxon>
        <taxon>Companilactobacillus</taxon>
    </lineage>
</organism>
<dbReference type="AlphaFoldDB" id="A0A0R1SQ78"/>
<gene>
    <name evidence="4" type="ORF">FC27_GL000118</name>
</gene>
<evidence type="ECO:0000313" key="4">
    <source>
        <dbReference type="EMBL" id="KRL68421.1"/>
    </source>
</evidence>
<dbReference type="PANTHER" id="PTHR10434">
    <property type="entry name" value="1-ACYL-SN-GLYCEROL-3-PHOSPHATE ACYLTRANSFERASE"/>
    <property type="match status" value="1"/>
</dbReference>
<sequence>MFYKFIRQVARFVLWVANGRYKVVGKESLPDKPYIIVAPHRTWWEPLYFALAISPREATFMAKIELFKNPILRYILNHAHAFPVDRKHPGPSVIKRPVKALKNKGQILIMFPSGTRYSKKLRGGASLIAKMSKAPLVPFVYQGPTTFSDFLKHKKITIGIGPEIDFNFKAKLDDEQTNKVNQDMETAWKEIDNKIDPDFKYIPDPNKKEFED</sequence>
<dbReference type="SMART" id="SM00563">
    <property type="entry name" value="PlsC"/>
    <property type="match status" value="1"/>
</dbReference>
<protein>
    <submittedName>
        <fullName evidence="4">1-acyl-sn-glycerol-3-phosphate acyltransferase</fullName>
    </submittedName>
</protein>
<dbReference type="EMBL" id="AZFA01000001">
    <property type="protein sequence ID" value="KRL68421.1"/>
    <property type="molecule type" value="Genomic_DNA"/>
</dbReference>
<comment type="caution">
    <text evidence="4">The sequence shown here is derived from an EMBL/GenBank/DDBJ whole genome shotgun (WGS) entry which is preliminary data.</text>
</comment>
<evidence type="ECO:0000256" key="2">
    <source>
        <dbReference type="ARBA" id="ARBA00023315"/>
    </source>
</evidence>
<keyword evidence="1 4" id="KW-0808">Transferase</keyword>